<dbReference type="SUPFAM" id="SSF47413">
    <property type="entry name" value="lambda repressor-like DNA-binding domains"/>
    <property type="match status" value="1"/>
</dbReference>
<accession>A0A2H4JBP6</accession>
<reference evidence="2" key="1">
    <citation type="submission" date="2017-06" db="EMBL/GenBank/DDBJ databases">
        <title>Novel phages from South African skin metaviromes.</title>
        <authorList>
            <person name="van Zyl L.J."/>
            <person name="Abrahams Y."/>
            <person name="Stander E.A."/>
            <person name="Kirby B.M."/>
            <person name="Clavaud C."/>
            <person name="Farcet C."/>
            <person name="Breton L."/>
            <person name="Trindade M.I."/>
        </authorList>
    </citation>
    <scope>NUCLEOTIDE SEQUENCE</scope>
</reference>
<dbReference type="PROSITE" id="PS50943">
    <property type="entry name" value="HTH_CROC1"/>
    <property type="match status" value="1"/>
</dbReference>
<gene>
    <name evidence="2" type="ORF">7F15_67</name>
</gene>
<dbReference type="CDD" id="cd00093">
    <property type="entry name" value="HTH_XRE"/>
    <property type="match status" value="1"/>
</dbReference>
<evidence type="ECO:0000259" key="1">
    <source>
        <dbReference type="PROSITE" id="PS50943"/>
    </source>
</evidence>
<dbReference type="Gene3D" id="1.10.260.40">
    <property type="entry name" value="lambda repressor-like DNA-binding domains"/>
    <property type="match status" value="1"/>
</dbReference>
<sequence>MIKCKLNELIEQRGVTQTEIANATGITRPTLLSLIRNDAQGIKFNTLEKLCEYFNVNISELLVSDEVREPTENEQLDKIIDIARQLKSGGMNYEYNR</sequence>
<name>A0A2H4JBP6_9CAUD</name>
<feature type="domain" description="HTH cro/C1-type" evidence="1">
    <location>
        <begin position="6"/>
        <end position="61"/>
    </location>
</feature>
<dbReference type="EMBL" id="MF417890">
    <property type="protein sequence ID" value="ASN69461.1"/>
    <property type="molecule type" value="Genomic_DNA"/>
</dbReference>
<dbReference type="InterPro" id="IPR010982">
    <property type="entry name" value="Lambda_DNA-bd_dom_sf"/>
</dbReference>
<evidence type="ECO:0000313" key="2">
    <source>
        <dbReference type="EMBL" id="ASN69461.1"/>
    </source>
</evidence>
<dbReference type="Pfam" id="PF13443">
    <property type="entry name" value="HTH_26"/>
    <property type="match status" value="1"/>
</dbReference>
<protein>
    <recommendedName>
        <fullName evidence="1">HTH cro/C1-type domain-containing protein</fullName>
    </recommendedName>
</protein>
<dbReference type="GO" id="GO:0003677">
    <property type="term" value="F:DNA binding"/>
    <property type="evidence" value="ECO:0007669"/>
    <property type="project" value="InterPro"/>
</dbReference>
<dbReference type="InterPro" id="IPR001387">
    <property type="entry name" value="Cro/C1-type_HTH"/>
</dbReference>
<proteinExistence type="predicted"/>
<dbReference type="SMART" id="SM00530">
    <property type="entry name" value="HTH_XRE"/>
    <property type="match status" value="1"/>
</dbReference>
<organism evidence="2">
    <name type="scientific">uncultured Caudovirales phage</name>
    <dbReference type="NCBI Taxonomy" id="2100421"/>
    <lineage>
        <taxon>Viruses</taxon>
        <taxon>Duplodnaviria</taxon>
        <taxon>Heunggongvirae</taxon>
        <taxon>Uroviricota</taxon>
        <taxon>Caudoviricetes</taxon>
        <taxon>Peduoviridae</taxon>
        <taxon>Maltschvirus</taxon>
        <taxon>Maltschvirus maltsch</taxon>
    </lineage>
</organism>